<evidence type="ECO:0000313" key="2">
    <source>
        <dbReference type="EMBL" id="MEK0082640.1"/>
    </source>
</evidence>
<dbReference type="InterPro" id="IPR036237">
    <property type="entry name" value="Xyl_isomerase-like_sf"/>
</dbReference>
<keyword evidence="3" id="KW-1185">Reference proteome</keyword>
<proteinExistence type="predicted"/>
<dbReference type="InterPro" id="IPR050312">
    <property type="entry name" value="IolE/XylAMocC-like"/>
</dbReference>
<protein>
    <submittedName>
        <fullName evidence="2">TIM barrel protein</fullName>
    </submittedName>
</protein>
<gene>
    <name evidence="2" type="ORF">U1T56_05725</name>
</gene>
<dbReference type="InterPro" id="IPR013022">
    <property type="entry name" value="Xyl_isomerase-like_TIM-brl"/>
</dbReference>
<reference evidence="2 3" key="1">
    <citation type="submission" date="2024-01" db="EMBL/GenBank/DDBJ databases">
        <title>Multi-omics insights into the function and evolution of sodium benzoate biodegradation pathways in Benzoatithermus flavus gen. nov., sp. nov. from hot spring.</title>
        <authorList>
            <person name="Hu C.-J."/>
            <person name="Li W.-J."/>
        </authorList>
    </citation>
    <scope>NUCLEOTIDE SEQUENCE [LARGE SCALE GENOMIC DNA]</scope>
    <source>
        <strain evidence="2 3">SYSU G07066</strain>
    </source>
</reference>
<dbReference type="EMBL" id="JBBLZC010000004">
    <property type="protein sequence ID" value="MEK0082640.1"/>
    <property type="molecule type" value="Genomic_DNA"/>
</dbReference>
<dbReference type="Pfam" id="PF01261">
    <property type="entry name" value="AP_endonuc_2"/>
    <property type="match status" value="1"/>
</dbReference>
<feature type="domain" description="Xylose isomerase-like TIM barrel" evidence="1">
    <location>
        <begin position="36"/>
        <end position="290"/>
    </location>
</feature>
<dbReference type="Gene3D" id="3.20.20.150">
    <property type="entry name" value="Divalent-metal-dependent TIM barrel enzymes"/>
    <property type="match status" value="1"/>
</dbReference>
<organism evidence="2 3">
    <name type="scientific">Benzoatithermus flavus</name>
    <dbReference type="NCBI Taxonomy" id="3108223"/>
    <lineage>
        <taxon>Bacteria</taxon>
        <taxon>Pseudomonadati</taxon>
        <taxon>Pseudomonadota</taxon>
        <taxon>Alphaproteobacteria</taxon>
        <taxon>Geminicoccales</taxon>
        <taxon>Geminicoccaceae</taxon>
        <taxon>Benzoatithermus</taxon>
    </lineage>
</organism>
<comment type="caution">
    <text evidence="2">The sequence shown here is derived from an EMBL/GenBank/DDBJ whole genome shotgun (WGS) entry which is preliminary data.</text>
</comment>
<evidence type="ECO:0000313" key="3">
    <source>
        <dbReference type="Proteomes" id="UP001375743"/>
    </source>
</evidence>
<sequence>MDKLSWNAKLGVAPELWLGPMAESGRSRTPVSYDWLAEVARAGYAGIELHPTLPDDPRALGLLLSDHGLVLAAAPFVGGLLELTLDEEKRRIGPSLDLLLASDCRLLTYTDFTLSVRRDEATALADRYVLRRDDVRRYGEKLTRLADWLAAEGAMLAYQPRLGTFLASEVEIGLLLESSDVTVGFVLDTGVSAFEGADPAALVGRHKDRLRHVRIQAPRKPVAERARAERWSFPRLVREGAFTVPGDAAGTLDLAALGAGLARAGYEGWIVAAAERAPETRNPLEDAEMAMEALHAFADAASTPSQHEPARGEP</sequence>
<dbReference type="PANTHER" id="PTHR12110:SF41">
    <property type="entry name" value="INOSOSE DEHYDRATASE"/>
    <property type="match status" value="1"/>
</dbReference>
<accession>A0ABU8XN79</accession>
<dbReference type="Proteomes" id="UP001375743">
    <property type="component" value="Unassembled WGS sequence"/>
</dbReference>
<dbReference type="PANTHER" id="PTHR12110">
    <property type="entry name" value="HYDROXYPYRUVATE ISOMERASE"/>
    <property type="match status" value="1"/>
</dbReference>
<dbReference type="SUPFAM" id="SSF51658">
    <property type="entry name" value="Xylose isomerase-like"/>
    <property type="match status" value="1"/>
</dbReference>
<dbReference type="RefSeq" id="WP_418158489.1">
    <property type="nucleotide sequence ID" value="NZ_JBBLZC010000004.1"/>
</dbReference>
<name>A0ABU8XN79_9PROT</name>
<evidence type="ECO:0000259" key="1">
    <source>
        <dbReference type="Pfam" id="PF01261"/>
    </source>
</evidence>